<dbReference type="Pfam" id="PF00107">
    <property type="entry name" value="ADH_zinc_N"/>
    <property type="match status" value="1"/>
</dbReference>
<name>A0A2T0VBV2_9MICO</name>
<evidence type="ECO:0000313" key="9">
    <source>
        <dbReference type="EMBL" id="PRY67654.1"/>
    </source>
</evidence>
<evidence type="ECO:0000259" key="8">
    <source>
        <dbReference type="SMART" id="SM00829"/>
    </source>
</evidence>
<comment type="similarity">
    <text evidence="7">Belongs to the zinc-containing alcohol dehydrogenase family.</text>
</comment>
<keyword evidence="3 7" id="KW-0862">Zinc</keyword>
<dbReference type="Gene3D" id="3.40.50.720">
    <property type="entry name" value="NAD(P)-binding Rossmann-like Domain"/>
    <property type="match status" value="1"/>
</dbReference>
<keyword evidence="2 7" id="KW-0479">Metal-binding</keyword>
<evidence type="ECO:0000256" key="6">
    <source>
        <dbReference type="ARBA" id="ARBA00048262"/>
    </source>
</evidence>
<dbReference type="InterPro" id="IPR013149">
    <property type="entry name" value="ADH-like_C"/>
</dbReference>
<keyword evidence="4" id="KW-0560">Oxidoreductase</keyword>
<dbReference type="InterPro" id="IPR036291">
    <property type="entry name" value="NAD(P)-bd_dom_sf"/>
</dbReference>
<dbReference type="AlphaFoldDB" id="A0A2T0VBV2"/>
<protein>
    <recommendedName>
        <fullName evidence="5">alcohol dehydrogenase (NADP(+))</fullName>
        <ecNumber evidence="5">1.1.1.2</ecNumber>
    </recommendedName>
</protein>
<dbReference type="PANTHER" id="PTHR42683">
    <property type="entry name" value="ALDEHYDE REDUCTASE"/>
    <property type="match status" value="1"/>
</dbReference>
<evidence type="ECO:0000256" key="3">
    <source>
        <dbReference type="ARBA" id="ARBA00022833"/>
    </source>
</evidence>
<accession>A0A2T0VBV2</accession>
<dbReference type="PROSITE" id="PS00059">
    <property type="entry name" value="ADH_ZINC"/>
    <property type="match status" value="1"/>
</dbReference>
<dbReference type="InterPro" id="IPR047109">
    <property type="entry name" value="CAD-like"/>
</dbReference>
<dbReference type="GO" id="GO:0008270">
    <property type="term" value="F:zinc ion binding"/>
    <property type="evidence" value="ECO:0007669"/>
    <property type="project" value="InterPro"/>
</dbReference>
<dbReference type="InterPro" id="IPR013154">
    <property type="entry name" value="ADH-like_N"/>
</dbReference>
<dbReference type="GO" id="GO:0008106">
    <property type="term" value="F:alcohol dehydrogenase (NADP+) activity"/>
    <property type="evidence" value="ECO:0007669"/>
    <property type="project" value="UniProtKB-EC"/>
</dbReference>
<dbReference type="Proteomes" id="UP000237983">
    <property type="component" value="Unassembled WGS sequence"/>
</dbReference>
<evidence type="ECO:0000256" key="7">
    <source>
        <dbReference type="RuleBase" id="RU361277"/>
    </source>
</evidence>
<dbReference type="SUPFAM" id="SSF51735">
    <property type="entry name" value="NAD(P)-binding Rossmann-fold domains"/>
    <property type="match status" value="1"/>
</dbReference>
<dbReference type="InterPro" id="IPR011032">
    <property type="entry name" value="GroES-like_sf"/>
</dbReference>
<sequence length="357" mass="37818">MDDHVPKNIGYAATDAKTPLAPFPFDRREVGAEDVRIDIKFCGICHSDIHQARDEWGNALATNYPCMPGHEIAGIVADVGDKVTTFAVGDRVGVGCMIYWGSDDQRGGTDEQYQNPPAVFTYNSPDAETGEVTFGGYSDEIVVNQHFVLNIPDSIPLEKAAPLLCAGVTTWSPLKHWNIGPGSVVAVAGIGGLGHLAVQLAKALGATVTALTTTEEKTDEILALGADEVVVMSNEDAVKAHAATFDLVLSTIPTAFDMNPYLALVKHDGAFVTVGMLEPSEPIDFALVTLMRITLAGSAIGSIAETQEVLDFCAANGIASDIELVAADQINAAFEKVIANDARFRYVIDNSTLPAAV</sequence>
<dbReference type="CDD" id="cd05283">
    <property type="entry name" value="CAD1"/>
    <property type="match status" value="1"/>
</dbReference>
<proteinExistence type="inferred from homology"/>
<dbReference type="Pfam" id="PF08240">
    <property type="entry name" value="ADH_N"/>
    <property type="match status" value="1"/>
</dbReference>
<organism evidence="9 10">
    <name type="scientific">Glaciihabitans tibetensis</name>
    <dbReference type="NCBI Taxonomy" id="1266600"/>
    <lineage>
        <taxon>Bacteria</taxon>
        <taxon>Bacillati</taxon>
        <taxon>Actinomycetota</taxon>
        <taxon>Actinomycetes</taxon>
        <taxon>Micrococcales</taxon>
        <taxon>Microbacteriaceae</taxon>
        <taxon>Glaciihabitans</taxon>
    </lineage>
</organism>
<dbReference type="EMBL" id="PVTL01000006">
    <property type="protein sequence ID" value="PRY67654.1"/>
    <property type="molecule type" value="Genomic_DNA"/>
</dbReference>
<feature type="domain" description="Enoyl reductase (ER)" evidence="8">
    <location>
        <begin position="12"/>
        <end position="348"/>
    </location>
</feature>
<evidence type="ECO:0000256" key="2">
    <source>
        <dbReference type="ARBA" id="ARBA00022723"/>
    </source>
</evidence>
<evidence type="ECO:0000313" key="10">
    <source>
        <dbReference type="Proteomes" id="UP000237983"/>
    </source>
</evidence>
<dbReference type="InterPro" id="IPR020843">
    <property type="entry name" value="ER"/>
</dbReference>
<evidence type="ECO:0000256" key="4">
    <source>
        <dbReference type="ARBA" id="ARBA00023002"/>
    </source>
</evidence>
<gene>
    <name evidence="9" type="ORF">B0I08_106262</name>
</gene>
<comment type="caution">
    <text evidence="9">The sequence shown here is derived from an EMBL/GenBank/DDBJ whole genome shotgun (WGS) entry which is preliminary data.</text>
</comment>
<evidence type="ECO:0000256" key="1">
    <source>
        <dbReference type="ARBA" id="ARBA00001947"/>
    </source>
</evidence>
<dbReference type="EC" id="1.1.1.2" evidence="5"/>
<dbReference type="InterPro" id="IPR002328">
    <property type="entry name" value="ADH_Zn_CS"/>
</dbReference>
<dbReference type="Gene3D" id="3.90.180.10">
    <property type="entry name" value="Medium-chain alcohol dehydrogenases, catalytic domain"/>
    <property type="match status" value="1"/>
</dbReference>
<dbReference type="OrthoDB" id="3567264at2"/>
<reference evidence="9 10" key="1">
    <citation type="submission" date="2018-03" db="EMBL/GenBank/DDBJ databases">
        <title>Genomic Encyclopedia of Type Strains, Phase III (KMG-III): the genomes of soil and plant-associated and newly described type strains.</title>
        <authorList>
            <person name="Whitman W."/>
        </authorList>
    </citation>
    <scope>NUCLEOTIDE SEQUENCE [LARGE SCALE GENOMIC DNA]</scope>
    <source>
        <strain evidence="9 10">CGMCC 1.12484</strain>
    </source>
</reference>
<comment type="cofactor">
    <cofactor evidence="1 7">
        <name>Zn(2+)</name>
        <dbReference type="ChEBI" id="CHEBI:29105"/>
    </cofactor>
</comment>
<dbReference type="FunFam" id="3.40.50.720:FF:000022">
    <property type="entry name" value="Cinnamyl alcohol dehydrogenase"/>
    <property type="match status" value="1"/>
</dbReference>
<evidence type="ECO:0000256" key="5">
    <source>
        <dbReference type="ARBA" id="ARBA00024074"/>
    </source>
</evidence>
<dbReference type="SMART" id="SM00829">
    <property type="entry name" value="PKS_ER"/>
    <property type="match status" value="1"/>
</dbReference>
<keyword evidence="10" id="KW-1185">Reference proteome</keyword>
<comment type="catalytic activity">
    <reaction evidence="6">
        <text>a primary alcohol + NADP(+) = an aldehyde + NADPH + H(+)</text>
        <dbReference type="Rhea" id="RHEA:15937"/>
        <dbReference type="ChEBI" id="CHEBI:15378"/>
        <dbReference type="ChEBI" id="CHEBI:15734"/>
        <dbReference type="ChEBI" id="CHEBI:17478"/>
        <dbReference type="ChEBI" id="CHEBI:57783"/>
        <dbReference type="ChEBI" id="CHEBI:58349"/>
        <dbReference type="EC" id="1.1.1.2"/>
    </reaction>
</comment>
<dbReference type="SUPFAM" id="SSF50129">
    <property type="entry name" value="GroES-like"/>
    <property type="match status" value="1"/>
</dbReference>